<evidence type="ECO:0000313" key="6">
    <source>
        <dbReference type="EMBL" id="RZG69927.1"/>
    </source>
</evidence>
<evidence type="ECO:0000256" key="4">
    <source>
        <dbReference type="ARBA" id="ARBA00023239"/>
    </source>
</evidence>
<dbReference type="STRING" id="202951.GCA_001485025_01077"/>
<evidence type="ECO:0000256" key="3">
    <source>
        <dbReference type="ARBA" id="ARBA00022833"/>
    </source>
</evidence>
<dbReference type="PANTHER" id="PTHR33337:SF40">
    <property type="entry name" value="CENP-V_GFA DOMAIN-CONTAINING PROTEIN-RELATED"/>
    <property type="match status" value="1"/>
</dbReference>
<dbReference type="Pfam" id="PF04828">
    <property type="entry name" value="GFA"/>
    <property type="match status" value="1"/>
</dbReference>
<dbReference type="GO" id="GO:0046872">
    <property type="term" value="F:metal ion binding"/>
    <property type="evidence" value="ECO:0007669"/>
    <property type="project" value="UniProtKB-KW"/>
</dbReference>
<proteinExistence type="inferred from homology"/>
<feature type="domain" description="CENP-V/GFA" evidence="5">
    <location>
        <begin position="6"/>
        <end position="122"/>
    </location>
</feature>
<name>A0A4Q7B179_9GAMM</name>
<dbReference type="EMBL" id="SGSU01000001">
    <property type="protein sequence ID" value="RZG69927.1"/>
    <property type="molecule type" value="Genomic_DNA"/>
</dbReference>
<evidence type="ECO:0000313" key="7">
    <source>
        <dbReference type="Proteomes" id="UP000293483"/>
    </source>
</evidence>
<evidence type="ECO:0000259" key="5">
    <source>
        <dbReference type="PROSITE" id="PS51891"/>
    </source>
</evidence>
<evidence type="ECO:0000256" key="1">
    <source>
        <dbReference type="ARBA" id="ARBA00005495"/>
    </source>
</evidence>
<evidence type="ECO:0000256" key="2">
    <source>
        <dbReference type="ARBA" id="ARBA00022723"/>
    </source>
</evidence>
<comment type="caution">
    <text evidence="6">The sequence shown here is derived from an EMBL/GenBank/DDBJ whole genome shotgun (WGS) entry which is preliminary data.</text>
</comment>
<protein>
    <submittedName>
        <fullName evidence="6">GFA family protein</fullName>
    </submittedName>
</protein>
<keyword evidence="4" id="KW-0456">Lyase</keyword>
<dbReference type="InterPro" id="IPR011057">
    <property type="entry name" value="Mss4-like_sf"/>
</dbReference>
<dbReference type="Gene3D" id="3.90.1590.10">
    <property type="entry name" value="glutathione-dependent formaldehyde- activating enzyme (gfa)"/>
    <property type="match status" value="1"/>
</dbReference>
<comment type="similarity">
    <text evidence="1">Belongs to the Gfa family.</text>
</comment>
<dbReference type="InterPro" id="IPR006913">
    <property type="entry name" value="CENP-V/GFA"/>
</dbReference>
<keyword evidence="2" id="KW-0479">Metal-binding</keyword>
<organism evidence="6 7">
    <name type="scientific">Acinetobacter bouvetii</name>
    <dbReference type="NCBI Taxonomy" id="202951"/>
    <lineage>
        <taxon>Bacteria</taxon>
        <taxon>Pseudomonadati</taxon>
        <taxon>Pseudomonadota</taxon>
        <taxon>Gammaproteobacteria</taxon>
        <taxon>Moraxellales</taxon>
        <taxon>Moraxellaceae</taxon>
        <taxon>Acinetobacter</taxon>
    </lineage>
</organism>
<accession>A0A4Q7B179</accession>
<dbReference type="SUPFAM" id="SSF51316">
    <property type="entry name" value="Mss4-like"/>
    <property type="match status" value="1"/>
</dbReference>
<reference evidence="6 7" key="1">
    <citation type="submission" date="2019-02" db="EMBL/GenBank/DDBJ databases">
        <title>The Batch Genome Submission of Acinetobacter spp. strains.</title>
        <authorList>
            <person name="Qin J."/>
            <person name="Hu Y."/>
            <person name="Ye H."/>
            <person name="Wei L."/>
            <person name="Feng Y."/>
            <person name="Zong Z."/>
        </authorList>
    </citation>
    <scope>NUCLEOTIDE SEQUENCE [LARGE SCALE GENOMIC DNA]</scope>
    <source>
        <strain evidence="6 7">WCHABo060081</strain>
    </source>
</reference>
<keyword evidence="3" id="KW-0862">Zinc</keyword>
<dbReference type="AlphaFoldDB" id="A0A4Q7B179"/>
<dbReference type="GO" id="GO:0016846">
    <property type="term" value="F:carbon-sulfur lyase activity"/>
    <property type="evidence" value="ECO:0007669"/>
    <property type="project" value="InterPro"/>
</dbReference>
<dbReference type="RefSeq" id="WP_130143798.1">
    <property type="nucleotide sequence ID" value="NZ_SGSU01000001.1"/>
</dbReference>
<gene>
    <name evidence="6" type="ORF">EXE25_01205</name>
</gene>
<sequence length="137" mass="15304">MQENFYTGSCLCGGIQYEIHGEIGEIVQCHCQRCRKANGAAYAVNAPIRKADFKLVQGEHLFKKFQSTETTQRCFCSACGSPIISIKAETPDFYRLRIGTLDTPLAQKPAMHIFAASKAEWDDICDHLPQYAERPSA</sequence>
<dbReference type="Proteomes" id="UP000293483">
    <property type="component" value="Unassembled WGS sequence"/>
</dbReference>
<dbReference type="PROSITE" id="PS51891">
    <property type="entry name" value="CENP_V_GFA"/>
    <property type="match status" value="1"/>
</dbReference>
<dbReference type="PANTHER" id="PTHR33337">
    <property type="entry name" value="GFA DOMAIN-CONTAINING PROTEIN"/>
    <property type="match status" value="1"/>
</dbReference>